<dbReference type="InterPro" id="IPR001303">
    <property type="entry name" value="Aldolase_II/adducin_N"/>
</dbReference>
<evidence type="ECO:0000256" key="1">
    <source>
        <dbReference type="ARBA" id="ARBA00022723"/>
    </source>
</evidence>
<dbReference type="RefSeq" id="WP_321534966.1">
    <property type="nucleotide sequence ID" value="NZ_JARGDL010000003.1"/>
</dbReference>
<dbReference type="GO" id="GO:0005829">
    <property type="term" value="C:cytosol"/>
    <property type="evidence" value="ECO:0007669"/>
    <property type="project" value="TreeGrafter"/>
</dbReference>
<dbReference type="Proteomes" id="UP001221302">
    <property type="component" value="Unassembled WGS sequence"/>
</dbReference>
<evidence type="ECO:0000313" key="5">
    <source>
        <dbReference type="Proteomes" id="UP001221302"/>
    </source>
</evidence>
<name>A0AAE3NZ84_9BACT</name>
<accession>A0AAE3NZ84</accession>
<evidence type="ECO:0000313" key="4">
    <source>
        <dbReference type="EMBL" id="MDF1611199.1"/>
    </source>
</evidence>
<feature type="domain" description="Class II aldolase/adducin N-terminal" evidence="3">
    <location>
        <begin position="8"/>
        <end position="183"/>
    </location>
</feature>
<keyword evidence="5" id="KW-1185">Reference proteome</keyword>
<dbReference type="PANTHER" id="PTHR22789:SF0">
    <property type="entry name" value="3-OXO-TETRONATE 4-PHOSPHATE DECARBOXYLASE-RELATED"/>
    <property type="match status" value="1"/>
</dbReference>
<dbReference type="AlphaFoldDB" id="A0AAE3NZ84"/>
<dbReference type="InterPro" id="IPR036409">
    <property type="entry name" value="Aldolase_II/adducin_N_sf"/>
</dbReference>
<evidence type="ECO:0000256" key="2">
    <source>
        <dbReference type="ARBA" id="ARBA00023239"/>
    </source>
</evidence>
<dbReference type="Pfam" id="PF00596">
    <property type="entry name" value="Aldolase_II"/>
    <property type="match status" value="1"/>
</dbReference>
<evidence type="ECO:0000259" key="3">
    <source>
        <dbReference type="SMART" id="SM01007"/>
    </source>
</evidence>
<sequence>MKFNKFKNEIIEIGKLLYQKNFIASNDGNLSIRANEIVLITPTCMSKGFMTKDDIVLVDLDGNVIEGIKKPTSEILMHLTVYKNRSDINAICHAHPIYSTAFASAGKSLTKKVLPEVIISLDEIPLVKYATPGTKELSKELLPFIKKYDAMLLENHGVLTLGKNLWDAFFKMETVEHFAQICFIAEQIGMINQLDKKEVKKLIQQRKKFGIRENLAK</sequence>
<dbReference type="GO" id="GO:0016832">
    <property type="term" value="F:aldehyde-lyase activity"/>
    <property type="evidence" value="ECO:0007669"/>
    <property type="project" value="TreeGrafter"/>
</dbReference>
<dbReference type="GO" id="GO:0019323">
    <property type="term" value="P:pentose catabolic process"/>
    <property type="evidence" value="ECO:0007669"/>
    <property type="project" value="TreeGrafter"/>
</dbReference>
<keyword evidence="1" id="KW-0479">Metal-binding</keyword>
<dbReference type="SMART" id="SM01007">
    <property type="entry name" value="Aldolase_II"/>
    <property type="match status" value="1"/>
</dbReference>
<dbReference type="EMBL" id="JARGDL010000003">
    <property type="protein sequence ID" value="MDF1611199.1"/>
    <property type="molecule type" value="Genomic_DNA"/>
</dbReference>
<dbReference type="PANTHER" id="PTHR22789">
    <property type="entry name" value="FUCULOSE PHOSPHATE ALDOLASE"/>
    <property type="match status" value="1"/>
</dbReference>
<dbReference type="InterPro" id="IPR050197">
    <property type="entry name" value="Aldolase_class_II_sugar_metab"/>
</dbReference>
<comment type="caution">
    <text evidence="4">The sequence shown here is derived from an EMBL/GenBank/DDBJ whole genome shotgun (WGS) entry which is preliminary data.</text>
</comment>
<dbReference type="GO" id="GO:0046872">
    <property type="term" value="F:metal ion binding"/>
    <property type="evidence" value="ECO:0007669"/>
    <property type="project" value="UniProtKB-KW"/>
</dbReference>
<protein>
    <submittedName>
        <fullName evidence="4">Class II aldolase/adducin family protein</fullName>
    </submittedName>
</protein>
<dbReference type="Gene3D" id="3.40.225.10">
    <property type="entry name" value="Class II aldolase/adducin N-terminal domain"/>
    <property type="match status" value="1"/>
</dbReference>
<proteinExistence type="predicted"/>
<organism evidence="4 5">
    <name type="scientific">Stygiobacter electus</name>
    <dbReference type="NCBI Taxonomy" id="3032292"/>
    <lineage>
        <taxon>Bacteria</taxon>
        <taxon>Pseudomonadati</taxon>
        <taxon>Ignavibacteriota</taxon>
        <taxon>Ignavibacteria</taxon>
        <taxon>Ignavibacteriales</taxon>
        <taxon>Melioribacteraceae</taxon>
        <taxon>Stygiobacter</taxon>
    </lineage>
</organism>
<dbReference type="SUPFAM" id="SSF53639">
    <property type="entry name" value="AraD/HMP-PK domain-like"/>
    <property type="match status" value="1"/>
</dbReference>
<gene>
    <name evidence="4" type="ORF">P0M35_03490</name>
</gene>
<keyword evidence="2" id="KW-0456">Lyase</keyword>
<reference evidence="4" key="1">
    <citation type="submission" date="2023-03" db="EMBL/GenBank/DDBJ databases">
        <title>Stygiobacter electus gen. nov., sp. nov., facultatively anaerobic thermotolerant bacterium of the class Ignavibacteria from a well of Yessentuki mineral water deposit.</title>
        <authorList>
            <person name="Podosokorskaya O.A."/>
            <person name="Elcheninov A.G."/>
            <person name="Petrova N.F."/>
            <person name="Zavarzina D.G."/>
            <person name="Kublanov I.V."/>
            <person name="Merkel A.Y."/>
        </authorList>
    </citation>
    <scope>NUCLEOTIDE SEQUENCE</scope>
    <source>
        <strain evidence="4">09-Me</strain>
    </source>
</reference>